<protein>
    <submittedName>
        <fullName evidence="1">Uncharacterized protein</fullName>
    </submittedName>
</protein>
<name>A0A2S9XB75_9BACT</name>
<gene>
    <name evidence="1" type="ORF">ENSA5_67760</name>
</gene>
<organism evidence="1 2">
    <name type="scientific">Enhygromyxa salina</name>
    <dbReference type="NCBI Taxonomy" id="215803"/>
    <lineage>
        <taxon>Bacteria</taxon>
        <taxon>Pseudomonadati</taxon>
        <taxon>Myxococcota</taxon>
        <taxon>Polyangia</taxon>
        <taxon>Nannocystales</taxon>
        <taxon>Nannocystaceae</taxon>
        <taxon>Enhygromyxa</taxon>
    </lineage>
</organism>
<evidence type="ECO:0000313" key="1">
    <source>
        <dbReference type="EMBL" id="PRP90103.1"/>
    </source>
</evidence>
<dbReference type="AlphaFoldDB" id="A0A2S9XB75"/>
<reference evidence="1 2" key="1">
    <citation type="submission" date="2018-03" db="EMBL/GenBank/DDBJ databases">
        <title>Draft Genome Sequences of the Obligatory Marine Myxobacteria Enhygromyxa salina SWB005.</title>
        <authorList>
            <person name="Poehlein A."/>
            <person name="Moghaddam J.A."/>
            <person name="Harms H."/>
            <person name="Alanjari M."/>
            <person name="Koenig G.M."/>
            <person name="Daniel R."/>
            <person name="Schaeberle T.F."/>
        </authorList>
    </citation>
    <scope>NUCLEOTIDE SEQUENCE [LARGE SCALE GENOMIC DNA]</scope>
    <source>
        <strain evidence="1 2">SWB005</strain>
    </source>
</reference>
<proteinExistence type="predicted"/>
<accession>A0A2S9XB75</accession>
<evidence type="ECO:0000313" key="2">
    <source>
        <dbReference type="Proteomes" id="UP000237968"/>
    </source>
</evidence>
<keyword evidence="2" id="KW-1185">Reference proteome</keyword>
<dbReference type="RefSeq" id="WP_146156417.1">
    <property type="nucleotide sequence ID" value="NZ_PVNK01000294.1"/>
</dbReference>
<comment type="caution">
    <text evidence="1">The sequence shown here is derived from an EMBL/GenBank/DDBJ whole genome shotgun (WGS) entry which is preliminary data.</text>
</comment>
<dbReference type="OrthoDB" id="9842156at2"/>
<sequence length="160" mass="17179">MSIRTPSSFGVGELLFSSAFRITPQEVAGWERARVLGGRDDRPGFRVRLEQPPVAGSPVPEGLVLARALSAIERSSGLGGCRLEQTSAGKLRVLGRVSVGEPLSSIATVRYRSVAGEQCFLTLAIEIRGDGRKLAEVEVGVEVVGPVWDQPLQRRWGQAA</sequence>
<dbReference type="Proteomes" id="UP000237968">
    <property type="component" value="Unassembled WGS sequence"/>
</dbReference>
<dbReference type="EMBL" id="PVNK01000294">
    <property type="protein sequence ID" value="PRP90103.1"/>
    <property type="molecule type" value="Genomic_DNA"/>
</dbReference>